<feature type="region of interest" description="Disordered" evidence="1">
    <location>
        <begin position="414"/>
        <end position="457"/>
    </location>
</feature>
<evidence type="ECO:0000313" key="2">
    <source>
        <dbReference type="EMBL" id="BCS18113.1"/>
    </source>
</evidence>
<name>A0A7R8AI41_9EURO</name>
<sequence>MAFAPSVSAFSLPLPLWQQDPSVRVAKYESRKRRNQYDTGEDESDNNGDDGETTDAVSEFGPTNPPMILSPEEVGQYRVAGLPFDEELPGGHFPHGPAKERNRKVNDRHSIEKQLSNLSPPLYAPQSAARQGNLRLHHLSVLTSVLHRCLLDGDYIRAGKAWGLLIREQFRGQPIDVRSEDRWGIGAEILLRKDHQISRRVSEGASTDGDGYHGSGAFSKLLFTRKGFEDAKEYYETLIIQHPYQKHAPNAIDALYFYPAMFGLWVYVTQEESVAARGDLEDRDPASLREAWEDEDANSENGSRDDWQEKYQRLTAGVRAKELAEAYRISARMDGLLTSPPYSDSPELLELRGMVSLWIADLLISSLPSGDSVDEDEVSYTGMGNVDDDNDVFMSTAKPDNVEARQERRAAMEKRELEITKSTEYMEKAQQRKRGVDSKMQDLHIVNDMSLHSSDSN</sequence>
<keyword evidence="3" id="KW-1185">Reference proteome</keyword>
<dbReference type="PANTHER" id="PTHR28244">
    <property type="entry name" value="RNA POLYMERASE I-SPECIFIC TRANSCRIPTION INITIATION FACTOR RRN11"/>
    <property type="match status" value="1"/>
</dbReference>
<gene>
    <name evidence="2" type="ORF">APUU_10941A</name>
</gene>
<evidence type="ECO:0000256" key="1">
    <source>
        <dbReference type="SAM" id="MobiDB-lite"/>
    </source>
</evidence>
<dbReference type="KEGG" id="apuu:APUU_10941A"/>
<evidence type="ECO:0000313" key="3">
    <source>
        <dbReference type="Proteomes" id="UP000654913"/>
    </source>
</evidence>
<dbReference type="OrthoDB" id="2159786at2759"/>
<dbReference type="GO" id="GO:0001181">
    <property type="term" value="F:RNA polymerase I general transcription initiation factor activity"/>
    <property type="evidence" value="ECO:0007669"/>
    <property type="project" value="InterPro"/>
</dbReference>
<feature type="compositionally biased region" description="Basic and acidic residues" evidence="1">
    <location>
        <begin position="414"/>
        <end position="442"/>
    </location>
</feature>
<reference evidence="2" key="2">
    <citation type="submission" date="2021-02" db="EMBL/GenBank/DDBJ databases">
        <title>Aspergillus puulaauensis MK2 genome sequence.</title>
        <authorList>
            <person name="Futagami T."/>
            <person name="Mori K."/>
            <person name="Kadooka C."/>
            <person name="Tanaka T."/>
        </authorList>
    </citation>
    <scope>NUCLEOTIDE SEQUENCE</scope>
    <source>
        <strain evidence="2">MK2</strain>
    </source>
</reference>
<dbReference type="AlphaFoldDB" id="A0A7R8AI41"/>
<dbReference type="Pfam" id="PF04090">
    <property type="entry name" value="Rrn11"/>
    <property type="match status" value="1"/>
</dbReference>
<dbReference type="GO" id="GO:0001164">
    <property type="term" value="F:RNA polymerase I core promoter sequence-specific DNA binding"/>
    <property type="evidence" value="ECO:0007669"/>
    <property type="project" value="InterPro"/>
</dbReference>
<feature type="compositionally biased region" description="Basic and acidic residues" evidence="1">
    <location>
        <begin position="97"/>
        <end position="106"/>
    </location>
</feature>
<organism evidence="2 3">
    <name type="scientific">Aspergillus puulaauensis</name>
    <dbReference type="NCBI Taxonomy" id="1220207"/>
    <lineage>
        <taxon>Eukaryota</taxon>
        <taxon>Fungi</taxon>
        <taxon>Dikarya</taxon>
        <taxon>Ascomycota</taxon>
        <taxon>Pezizomycotina</taxon>
        <taxon>Eurotiomycetes</taxon>
        <taxon>Eurotiomycetidae</taxon>
        <taxon>Eurotiales</taxon>
        <taxon>Aspergillaceae</taxon>
        <taxon>Aspergillus</taxon>
    </lineage>
</organism>
<dbReference type="Proteomes" id="UP000654913">
    <property type="component" value="Chromosome 1"/>
</dbReference>
<dbReference type="GO" id="GO:0017025">
    <property type="term" value="F:TBP-class protein binding"/>
    <property type="evidence" value="ECO:0007669"/>
    <property type="project" value="TreeGrafter"/>
</dbReference>
<feature type="compositionally biased region" description="Acidic residues" evidence="1">
    <location>
        <begin position="39"/>
        <end position="53"/>
    </location>
</feature>
<dbReference type="InterPro" id="IPR007224">
    <property type="entry name" value="TIF_Rrn11"/>
</dbReference>
<dbReference type="RefSeq" id="XP_041550307.1">
    <property type="nucleotide sequence ID" value="XM_041706385.1"/>
</dbReference>
<reference evidence="2" key="1">
    <citation type="submission" date="2021-01" db="EMBL/GenBank/DDBJ databases">
        <authorList>
            <consortium name="Aspergillus puulaauensis MK2 genome sequencing consortium"/>
            <person name="Kazuki M."/>
            <person name="Futagami T."/>
        </authorList>
    </citation>
    <scope>NUCLEOTIDE SEQUENCE</scope>
    <source>
        <strain evidence="2">MK2</strain>
    </source>
</reference>
<dbReference type="GO" id="GO:0042790">
    <property type="term" value="P:nucleolar large rRNA transcription by RNA polymerase I"/>
    <property type="evidence" value="ECO:0007669"/>
    <property type="project" value="TreeGrafter"/>
</dbReference>
<dbReference type="PANTHER" id="PTHR28244:SF1">
    <property type="entry name" value="RNA POLYMERASE I-SPECIFIC TRANSCRIPTION INITIATION FACTOR RRN11"/>
    <property type="match status" value="1"/>
</dbReference>
<feature type="region of interest" description="Disordered" evidence="1">
    <location>
        <begin position="85"/>
        <end position="106"/>
    </location>
</feature>
<proteinExistence type="predicted"/>
<protein>
    <submittedName>
        <fullName evidence="2">Uncharacterized protein</fullName>
    </submittedName>
</protein>
<dbReference type="EMBL" id="AP024443">
    <property type="protein sequence ID" value="BCS18113.1"/>
    <property type="molecule type" value="Genomic_DNA"/>
</dbReference>
<accession>A0A7R8AI41</accession>
<dbReference type="GO" id="GO:0070860">
    <property type="term" value="C:RNA polymerase I core factor complex"/>
    <property type="evidence" value="ECO:0007669"/>
    <property type="project" value="TreeGrafter"/>
</dbReference>
<feature type="region of interest" description="Disordered" evidence="1">
    <location>
        <begin position="289"/>
        <end position="308"/>
    </location>
</feature>
<dbReference type="InterPro" id="IPR053029">
    <property type="entry name" value="RNA_pol_I-specific_init_factor"/>
</dbReference>
<feature type="region of interest" description="Disordered" evidence="1">
    <location>
        <begin position="21"/>
        <end position="70"/>
    </location>
</feature>
<dbReference type="GeneID" id="64968118"/>